<feature type="transmembrane region" description="Helical" evidence="9">
    <location>
        <begin position="75"/>
        <end position="99"/>
    </location>
</feature>
<keyword evidence="12" id="KW-1185">Reference proteome</keyword>
<evidence type="ECO:0000256" key="1">
    <source>
        <dbReference type="ARBA" id="ARBA00004141"/>
    </source>
</evidence>
<gene>
    <name evidence="11" type="ORF">BDZ31_000698</name>
</gene>
<evidence type="ECO:0000256" key="5">
    <source>
        <dbReference type="ARBA" id="ARBA00022748"/>
    </source>
</evidence>
<evidence type="ECO:0000313" key="12">
    <source>
        <dbReference type="Proteomes" id="UP000585272"/>
    </source>
</evidence>
<feature type="transmembrane region" description="Helical" evidence="9">
    <location>
        <begin position="146"/>
        <end position="165"/>
    </location>
</feature>
<dbReference type="InterPro" id="IPR003557">
    <property type="entry name" value="Cyt_c_biogenesis_CcmC"/>
</dbReference>
<dbReference type="Proteomes" id="UP000585272">
    <property type="component" value="Unassembled WGS sequence"/>
</dbReference>
<dbReference type="RefSeq" id="WP_183339024.1">
    <property type="nucleotide sequence ID" value="NZ_JACHNU010000001.1"/>
</dbReference>
<feature type="transmembrane region" description="Helical" evidence="9">
    <location>
        <begin position="40"/>
        <end position="63"/>
    </location>
</feature>
<evidence type="ECO:0000259" key="10">
    <source>
        <dbReference type="Pfam" id="PF01578"/>
    </source>
</evidence>
<accession>A0A840I9U9</accession>
<evidence type="ECO:0000256" key="7">
    <source>
        <dbReference type="ARBA" id="ARBA00023136"/>
    </source>
</evidence>
<reference evidence="11 12" key="1">
    <citation type="submission" date="2020-08" db="EMBL/GenBank/DDBJ databases">
        <title>Genomic Encyclopedia of Archaeal and Bacterial Type Strains, Phase II (KMG-II): from individual species to whole genera.</title>
        <authorList>
            <person name="Goeker M."/>
        </authorList>
    </citation>
    <scope>NUCLEOTIDE SEQUENCE [LARGE SCALE GENOMIC DNA]</scope>
    <source>
        <strain evidence="11 12">DSM 23288</strain>
    </source>
</reference>
<dbReference type="InterPro" id="IPR002541">
    <property type="entry name" value="Cyt_c_assembly"/>
</dbReference>
<name>A0A840I9U9_9ACTN</name>
<evidence type="ECO:0000256" key="4">
    <source>
        <dbReference type="ARBA" id="ARBA00022692"/>
    </source>
</evidence>
<feature type="domain" description="Cytochrome c assembly protein" evidence="10">
    <location>
        <begin position="10"/>
        <end position="170"/>
    </location>
</feature>
<feature type="compositionally biased region" description="Basic and acidic residues" evidence="8">
    <location>
        <begin position="261"/>
        <end position="273"/>
    </location>
</feature>
<keyword evidence="7 9" id="KW-0472">Membrane</keyword>
<dbReference type="Pfam" id="PF01578">
    <property type="entry name" value="Cytochrom_C_asm"/>
    <property type="match status" value="1"/>
</dbReference>
<dbReference type="PANTHER" id="PTHR30071:SF1">
    <property type="entry name" value="CYTOCHROME B_B6 PROTEIN-RELATED"/>
    <property type="match status" value="1"/>
</dbReference>
<comment type="similarity">
    <text evidence="2">Belongs to the CcmC/CycZ/HelC family.</text>
</comment>
<sequence>MYGKGLRALTLATLVALTATFALVVFWAPNDADQGFIQKIFYVHVPVAIVTLVAYVVGGIFAFKQLRTDDRKWDVRSYVVIHIALIFNVVGLLTGAIWAKASWGHWWVWDEPTLVSFLIVFLLYATYQPLRFSIEDPERQARYASVFAVIAGAFVPLNFMAVRMASSLVHPRTFATAEGGLPGEMMFVFLVSLVAMSLLFWLLVKYEITQKNVTWQIRALRRRLLGDDAVAPIGRSAAPTIAPEAAKPLGQRPRVSYENSPEARSRGPEEIAT</sequence>
<dbReference type="GO" id="GO:0020037">
    <property type="term" value="F:heme binding"/>
    <property type="evidence" value="ECO:0007669"/>
    <property type="project" value="InterPro"/>
</dbReference>
<keyword evidence="6 9" id="KW-1133">Transmembrane helix</keyword>
<protein>
    <recommendedName>
        <fullName evidence="3">Heme exporter protein C</fullName>
    </recommendedName>
</protein>
<evidence type="ECO:0000313" key="11">
    <source>
        <dbReference type="EMBL" id="MBB4661125.1"/>
    </source>
</evidence>
<dbReference type="EMBL" id="JACHNU010000001">
    <property type="protein sequence ID" value="MBB4661125.1"/>
    <property type="molecule type" value="Genomic_DNA"/>
</dbReference>
<dbReference type="GO" id="GO:0005886">
    <property type="term" value="C:plasma membrane"/>
    <property type="evidence" value="ECO:0007669"/>
    <property type="project" value="TreeGrafter"/>
</dbReference>
<evidence type="ECO:0000256" key="8">
    <source>
        <dbReference type="SAM" id="MobiDB-lite"/>
    </source>
</evidence>
<feature type="transmembrane region" description="Helical" evidence="9">
    <location>
        <begin position="185"/>
        <end position="204"/>
    </location>
</feature>
<comment type="subcellular location">
    <subcellularLocation>
        <location evidence="1">Membrane</location>
        <topology evidence="1">Multi-pass membrane protein</topology>
    </subcellularLocation>
</comment>
<comment type="caution">
    <text evidence="11">The sequence shown here is derived from an EMBL/GenBank/DDBJ whole genome shotgun (WGS) entry which is preliminary data.</text>
</comment>
<evidence type="ECO:0000256" key="2">
    <source>
        <dbReference type="ARBA" id="ARBA00005840"/>
    </source>
</evidence>
<keyword evidence="4 9" id="KW-0812">Transmembrane</keyword>
<feature type="region of interest" description="Disordered" evidence="8">
    <location>
        <begin position="241"/>
        <end position="273"/>
    </location>
</feature>
<dbReference type="PRINTS" id="PR01386">
    <property type="entry name" value="CCMCBIOGNSIS"/>
</dbReference>
<evidence type="ECO:0000256" key="6">
    <source>
        <dbReference type="ARBA" id="ARBA00022989"/>
    </source>
</evidence>
<dbReference type="GO" id="GO:0017004">
    <property type="term" value="P:cytochrome complex assembly"/>
    <property type="evidence" value="ECO:0007669"/>
    <property type="project" value="UniProtKB-KW"/>
</dbReference>
<evidence type="ECO:0000256" key="9">
    <source>
        <dbReference type="SAM" id="Phobius"/>
    </source>
</evidence>
<feature type="transmembrane region" description="Helical" evidence="9">
    <location>
        <begin position="9"/>
        <end position="28"/>
    </location>
</feature>
<organism evidence="11 12">
    <name type="scientific">Conexibacter arvalis</name>
    <dbReference type="NCBI Taxonomy" id="912552"/>
    <lineage>
        <taxon>Bacteria</taxon>
        <taxon>Bacillati</taxon>
        <taxon>Actinomycetota</taxon>
        <taxon>Thermoleophilia</taxon>
        <taxon>Solirubrobacterales</taxon>
        <taxon>Conexibacteraceae</taxon>
        <taxon>Conexibacter</taxon>
    </lineage>
</organism>
<dbReference type="InterPro" id="IPR045062">
    <property type="entry name" value="Cyt_c_biogenesis_CcsA/CcmC"/>
</dbReference>
<evidence type="ECO:0000256" key="3">
    <source>
        <dbReference type="ARBA" id="ARBA00016463"/>
    </source>
</evidence>
<dbReference type="AlphaFoldDB" id="A0A840I9U9"/>
<proteinExistence type="inferred from homology"/>
<dbReference type="GO" id="GO:0015232">
    <property type="term" value="F:heme transmembrane transporter activity"/>
    <property type="evidence" value="ECO:0007669"/>
    <property type="project" value="InterPro"/>
</dbReference>
<keyword evidence="5" id="KW-0201">Cytochrome c-type biogenesis</keyword>
<feature type="transmembrane region" description="Helical" evidence="9">
    <location>
        <begin position="105"/>
        <end position="125"/>
    </location>
</feature>
<dbReference type="PANTHER" id="PTHR30071">
    <property type="entry name" value="HEME EXPORTER PROTEIN C"/>
    <property type="match status" value="1"/>
</dbReference>